<dbReference type="AlphaFoldDB" id="M5NYN4"/>
<evidence type="ECO:0000313" key="2">
    <source>
        <dbReference type="EMBL" id="EME72283.1"/>
    </source>
</evidence>
<dbReference type="STRING" id="1274524.BSONL12_23335"/>
<proteinExistence type="predicted"/>
<keyword evidence="1" id="KW-1133">Transmembrane helix</keyword>
<dbReference type="EMBL" id="AOFM01000019">
    <property type="protein sequence ID" value="EME72283.1"/>
    <property type="molecule type" value="Genomic_DNA"/>
</dbReference>
<name>M5NYN4_9BACI</name>
<reference evidence="2 3" key="1">
    <citation type="journal article" date="2013" name="Genome Announc.">
        <title>Draft Whole-Genome Sequence of Bacillus sonorensis Strain L12, a Source of Nonribosomal Lipopeptides.</title>
        <authorList>
            <person name="Adimpong D.B."/>
            <person name="Sorensen K.I."/>
            <person name="Nielsen D.S."/>
            <person name="Thorsen L."/>
            <person name="Rasmussen T.B."/>
            <person name="Derkx P.M."/>
            <person name="Jespersen L."/>
        </authorList>
    </citation>
    <scope>NUCLEOTIDE SEQUENCE [LARGE SCALE GENOMIC DNA]</scope>
    <source>
        <strain evidence="2 3">L12</strain>
    </source>
</reference>
<organism evidence="2 3">
    <name type="scientific">Bacillus sonorensis L12</name>
    <dbReference type="NCBI Taxonomy" id="1274524"/>
    <lineage>
        <taxon>Bacteria</taxon>
        <taxon>Bacillati</taxon>
        <taxon>Bacillota</taxon>
        <taxon>Bacilli</taxon>
        <taxon>Bacillales</taxon>
        <taxon>Bacillaceae</taxon>
        <taxon>Bacillus</taxon>
    </lineage>
</organism>
<evidence type="ECO:0000256" key="1">
    <source>
        <dbReference type="SAM" id="Phobius"/>
    </source>
</evidence>
<dbReference type="PATRIC" id="fig|1274524.3.peg.4990"/>
<feature type="transmembrane region" description="Helical" evidence="1">
    <location>
        <begin position="36"/>
        <end position="57"/>
    </location>
</feature>
<evidence type="ECO:0000313" key="3">
    <source>
        <dbReference type="Proteomes" id="UP000011907"/>
    </source>
</evidence>
<protein>
    <submittedName>
        <fullName evidence="2">Uncharacterized protein</fullName>
    </submittedName>
</protein>
<keyword evidence="1" id="KW-0472">Membrane</keyword>
<accession>M5NYN4</accession>
<keyword evidence="1" id="KW-0812">Transmembrane</keyword>
<dbReference type="Proteomes" id="UP000011907">
    <property type="component" value="Unassembled WGS sequence"/>
</dbReference>
<dbReference type="RefSeq" id="WP_006640572.1">
    <property type="nucleotide sequence ID" value="NZ_AOFM01000019.1"/>
</dbReference>
<sequence length="198" mass="23593">MNYIWISVTLLISLIGLLTITVFLKNKKPTLNKHTVVHTTLYLMEAVIATTILIYLFGVSEEKLNFFEIFRNYVFCFTVYNGLLYFTFRMHDSLVLDSLTALRTRIEKYMIHAEFEKIIPDELLERDKKYISDDGISFRQKDKEELKQIIEACYLYNQGKFKPNDFRFVLKKKIATIDHDIKCYGFTWMNSIFLRTFK</sequence>
<gene>
    <name evidence="2" type="ORF">BSONL12_23335</name>
</gene>
<feature type="transmembrane region" description="Helical" evidence="1">
    <location>
        <begin position="69"/>
        <end position="88"/>
    </location>
</feature>
<comment type="caution">
    <text evidence="2">The sequence shown here is derived from an EMBL/GenBank/DDBJ whole genome shotgun (WGS) entry which is preliminary data.</text>
</comment>
<feature type="transmembrane region" description="Helical" evidence="1">
    <location>
        <begin position="6"/>
        <end position="24"/>
    </location>
</feature>